<gene>
    <name evidence="4" type="ORF">OXX778_LOCUS11160</name>
</gene>
<evidence type="ECO:0000256" key="2">
    <source>
        <dbReference type="SAM" id="Coils"/>
    </source>
</evidence>
<reference evidence="4" key="1">
    <citation type="submission" date="2021-02" db="EMBL/GenBank/DDBJ databases">
        <authorList>
            <person name="Nowell W R."/>
        </authorList>
    </citation>
    <scope>NUCLEOTIDE SEQUENCE</scope>
    <source>
        <strain evidence="4">Ploen Becks lab</strain>
    </source>
</reference>
<name>A0A813Z819_9BILA</name>
<dbReference type="OrthoDB" id="10039713at2759"/>
<dbReference type="SMART" id="SM00248">
    <property type="entry name" value="ANK"/>
    <property type="match status" value="1"/>
</dbReference>
<evidence type="ECO:0000313" key="4">
    <source>
        <dbReference type="EMBL" id="CAF0896114.1"/>
    </source>
</evidence>
<keyword evidence="2" id="KW-0175">Coiled coil</keyword>
<dbReference type="SUPFAM" id="SSF48403">
    <property type="entry name" value="Ankyrin repeat"/>
    <property type="match status" value="1"/>
</dbReference>
<feature type="compositionally biased region" description="Polar residues" evidence="3">
    <location>
        <begin position="1"/>
        <end position="17"/>
    </location>
</feature>
<comment type="caution">
    <text evidence="4">The sequence shown here is derived from an EMBL/GenBank/DDBJ whole genome shotgun (WGS) entry which is preliminary data.</text>
</comment>
<feature type="region of interest" description="Disordered" evidence="3">
    <location>
        <begin position="1"/>
        <end position="27"/>
    </location>
</feature>
<evidence type="ECO:0000313" key="5">
    <source>
        <dbReference type="Proteomes" id="UP000663879"/>
    </source>
</evidence>
<dbReference type="Gene3D" id="1.25.40.20">
    <property type="entry name" value="Ankyrin repeat-containing domain"/>
    <property type="match status" value="1"/>
</dbReference>
<protein>
    <submittedName>
        <fullName evidence="4">Uncharacterized protein</fullName>
    </submittedName>
</protein>
<keyword evidence="5" id="KW-1185">Reference proteome</keyword>
<dbReference type="Proteomes" id="UP000663879">
    <property type="component" value="Unassembled WGS sequence"/>
</dbReference>
<sequence>MSSIESLNESTESTINSPKTTTPTKTLETNFESILTKIQKHEKKLEKIEQKIKEKKNNLEGFKDFSIDEMNEFSFKNELINIGDISKLDDLLSLPNIDINMTWYSENILMYAIRNRNENIAEFLIQKGIDFNYETKLMEFDEKRHKITYKGYSCRQMAYDYELFKIVDLIDILNLKSSNCQDDKRIRNYLLKRYGKNKLEWKENSMLNKRLELFDFKESTVGQNEEVLSQISNENNFYKDLESLKPKSDASNSIIFSLKTESLLSLRTNSQQIQQNNKKIEHVSIKKPQKKEHININYVKIPSKKVTFDPKPNYFIKKSNNSILKLDKCVTGGDKKTLCKQLAKFNNFYYIKNLEKLSPYRFQN</sequence>
<organism evidence="4 5">
    <name type="scientific">Brachionus calyciflorus</name>
    <dbReference type="NCBI Taxonomy" id="104777"/>
    <lineage>
        <taxon>Eukaryota</taxon>
        <taxon>Metazoa</taxon>
        <taxon>Spiralia</taxon>
        <taxon>Gnathifera</taxon>
        <taxon>Rotifera</taxon>
        <taxon>Eurotatoria</taxon>
        <taxon>Monogononta</taxon>
        <taxon>Pseudotrocha</taxon>
        <taxon>Ploima</taxon>
        <taxon>Brachionidae</taxon>
        <taxon>Brachionus</taxon>
    </lineage>
</organism>
<keyword evidence="1" id="KW-0040">ANK repeat</keyword>
<dbReference type="InterPro" id="IPR002110">
    <property type="entry name" value="Ankyrin_rpt"/>
</dbReference>
<proteinExistence type="predicted"/>
<dbReference type="AlphaFoldDB" id="A0A813Z819"/>
<feature type="repeat" description="ANK" evidence="1">
    <location>
        <begin position="104"/>
        <end position="136"/>
    </location>
</feature>
<dbReference type="PROSITE" id="PS50088">
    <property type="entry name" value="ANK_REPEAT"/>
    <property type="match status" value="1"/>
</dbReference>
<feature type="coiled-coil region" evidence="2">
    <location>
        <begin position="31"/>
        <end position="65"/>
    </location>
</feature>
<dbReference type="EMBL" id="CAJNOC010001856">
    <property type="protein sequence ID" value="CAF0896114.1"/>
    <property type="molecule type" value="Genomic_DNA"/>
</dbReference>
<evidence type="ECO:0000256" key="1">
    <source>
        <dbReference type="PROSITE-ProRule" id="PRU00023"/>
    </source>
</evidence>
<dbReference type="InterPro" id="IPR036770">
    <property type="entry name" value="Ankyrin_rpt-contain_sf"/>
</dbReference>
<evidence type="ECO:0000256" key="3">
    <source>
        <dbReference type="SAM" id="MobiDB-lite"/>
    </source>
</evidence>
<accession>A0A813Z819</accession>